<dbReference type="GO" id="GO:0006891">
    <property type="term" value="P:intra-Golgi vesicle-mediated transport"/>
    <property type="evidence" value="ECO:0007669"/>
    <property type="project" value="InterPro"/>
</dbReference>
<keyword evidence="6" id="KW-0333">Golgi apparatus</keyword>
<dbReference type="STRING" id="71139.A0A059DE41"/>
<dbReference type="GO" id="GO:0015031">
    <property type="term" value="P:protein transport"/>
    <property type="evidence" value="ECO:0007669"/>
    <property type="project" value="UniProtKB-KW"/>
</dbReference>
<evidence type="ECO:0000313" key="8">
    <source>
        <dbReference type="EMBL" id="KCW88842.1"/>
    </source>
</evidence>
<comment type="subcellular location">
    <subcellularLocation>
        <location evidence="1">Golgi apparatus membrane</location>
        <topology evidence="1">Peripheral membrane protein</topology>
    </subcellularLocation>
</comment>
<dbReference type="GO" id="GO:0017119">
    <property type="term" value="C:Golgi transport complex"/>
    <property type="evidence" value="ECO:0007669"/>
    <property type="project" value="InterPro"/>
</dbReference>
<evidence type="ECO:0000256" key="1">
    <source>
        <dbReference type="ARBA" id="ARBA00004395"/>
    </source>
</evidence>
<dbReference type="InParanoid" id="A0A059DE41"/>
<evidence type="ECO:0000256" key="6">
    <source>
        <dbReference type="ARBA" id="ARBA00023034"/>
    </source>
</evidence>
<sequence length="420" mass="48161">MPYFYKVTLSSPPASPLFGGIPNPDEEVRLWKSFRDKLESVTTLFEKRYIDCGRKIASKMSDRYPTDAISTGEEIALVEKLIRETMDSKDVLEGSLDWLKSVFGLEIELPWSRIRELVLEADLDLWDEIFEDAFVQRMKSIIDLGFGNSTRDVNIVGSIRTIEETPGEKTDFRAYLSRPSTGGGVWFIEPNDRKTVALPSSKAQAEEINRIRDAVDNYCHRVLEVLLHFLESPKAAIWLKNLAKYPQDRCYESMSSILMQLEGQQFSTDYEAFWGIPVEQLILLSVTAQFGNHPWALEDIPHWQTVAVLGADDIPSSKFKDFSITTRDLCERAHSLWITWLSMELSKILSRDLEQDDGLSSMTPLRGWKDTVIRQEQSDDGQSELRMSLPFVPSLYVISFLFRECEEIHRIGGHVLDKLF</sequence>
<name>A0A059DE41_EUCGR</name>
<evidence type="ECO:0000256" key="5">
    <source>
        <dbReference type="ARBA" id="ARBA00022927"/>
    </source>
</evidence>
<keyword evidence="4" id="KW-0813">Transport</keyword>
<dbReference type="GO" id="GO:0005794">
    <property type="term" value="C:Golgi apparatus"/>
    <property type="evidence" value="ECO:0000318"/>
    <property type="project" value="GO_Central"/>
</dbReference>
<dbReference type="InterPro" id="IPR033370">
    <property type="entry name" value="COG1"/>
</dbReference>
<dbReference type="AlphaFoldDB" id="A0A059DE41"/>
<reference evidence="8" key="1">
    <citation type="submission" date="2013-07" db="EMBL/GenBank/DDBJ databases">
        <title>The genome of Eucalyptus grandis.</title>
        <authorList>
            <person name="Schmutz J."/>
            <person name="Hayes R."/>
            <person name="Myburg A."/>
            <person name="Tuskan G."/>
            <person name="Grattapaglia D."/>
            <person name="Rokhsar D.S."/>
        </authorList>
    </citation>
    <scope>NUCLEOTIDE SEQUENCE</scope>
    <source>
        <tissue evidence="8">Leaf extractions</tissue>
    </source>
</reference>
<dbReference type="EMBL" id="KK198753">
    <property type="protein sequence ID" value="KCW88842.1"/>
    <property type="molecule type" value="Genomic_DNA"/>
</dbReference>
<keyword evidence="5" id="KW-0653">Protein transport</keyword>
<evidence type="ECO:0000256" key="2">
    <source>
        <dbReference type="ARBA" id="ARBA00006653"/>
    </source>
</evidence>
<dbReference type="GO" id="GO:0000139">
    <property type="term" value="C:Golgi membrane"/>
    <property type="evidence" value="ECO:0007669"/>
    <property type="project" value="UniProtKB-SubCell"/>
</dbReference>
<dbReference type="Gramene" id="KCW88842">
    <property type="protein sequence ID" value="KCW88842"/>
    <property type="gene ID" value="EUGRSUZ_A01176"/>
</dbReference>
<evidence type="ECO:0000256" key="4">
    <source>
        <dbReference type="ARBA" id="ARBA00022448"/>
    </source>
</evidence>
<dbReference type="PANTHER" id="PTHR31658:SF0">
    <property type="entry name" value="CONSERVED OLIGOMERIC GOLGI COMPLEX SUBUNIT 1"/>
    <property type="match status" value="1"/>
</dbReference>
<evidence type="ECO:0000256" key="7">
    <source>
        <dbReference type="ARBA" id="ARBA00023136"/>
    </source>
</evidence>
<gene>
    <name evidence="8" type="ORF">EUGRSUZ_A01176</name>
</gene>
<comment type="similarity">
    <text evidence="2">Belongs to the COG1 family.</text>
</comment>
<protein>
    <recommendedName>
        <fullName evidence="3">Conserved oligomeric Golgi complex subunit 1</fullName>
    </recommendedName>
</protein>
<dbReference type="PANTHER" id="PTHR31658">
    <property type="entry name" value="CONSERVED OLIGOMERIC GOLGI COMPLEX SUBUNIT 1"/>
    <property type="match status" value="1"/>
</dbReference>
<keyword evidence="7" id="KW-0472">Membrane</keyword>
<organism evidence="8">
    <name type="scientific">Eucalyptus grandis</name>
    <name type="common">Flooded gum</name>
    <dbReference type="NCBI Taxonomy" id="71139"/>
    <lineage>
        <taxon>Eukaryota</taxon>
        <taxon>Viridiplantae</taxon>
        <taxon>Streptophyta</taxon>
        <taxon>Embryophyta</taxon>
        <taxon>Tracheophyta</taxon>
        <taxon>Spermatophyta</taxon>
        <taxon>Magnoliopsida</taxon>
        <taxon>eudicotyledons</taxon>
        <taxon>Gunneridae</taxon>
        <taxon>Pentapetalae</taxon>
        <taxon>rosids</taxon>
        <taxon>malvids</taxon>
        <taxon>Myrtales</taxon>
        <taxon>Myrtaceae</taxon>
        <taxon>Myrtoideae</taxon>
        <taxon>Eucalypteae</taxon>
        <taxon>Eucalyptus</taxon>
    </lineage>
</organism>
<accession>A0A059DE41</accession>
<evidence type="ECO:0000256" key="3">
    <source>
        <dbReference type="ARBA" id="ARBA00020978"/>
    </source>
</evidence>
<proteinExistence type="inferred from homology"/>